<comment type="similarity">
    <text evidence="1">Belongs to the peptidase S8 family.</text>
</comment>
<dbReference type="InterPro" id="IPR000209">
    <property type="entry name" value="Peptidase_S8/S53_dom"/>
</dbReference>
<evidence type="ECO:0000313" key="6">
    <source>
        <dbReference type="EMBL" id="VAW27433.1"/>
    </source>
</evidence>
<dbReference type="InterPro" id="IPR050131">
    <property type="entry name" value="Peptidase_S8_subtilisin-like"/>
</dbReference>
<evidence type="ECO:0000256" key="2">
    <source>
        <dbReference type="ARBA" id="ARBA00022670"/>
    </source>
</evidence>
<accession>A0A3B0UGF8</accession>
<dbReference type="Pfam" id="PF14870">
    <property type="entry name" value="PSII_BNR"/>
    <property type="match status" value="1"/>
</dbReference>
<dbReference type="CDD" id="cd00146">
    <property type="entry name" value="PKD"/>
    <property type="match status" value="1"/>
</dbReference>
<sequence length="682" mass="73517">NGVVNVNKLAFVNGLKEAYQVTRIKRPFYKTTDSQLQRTYLLYFKDIKDVDSLISALKKNKDVVYAEKAPLFKILYTPNDPDYNSSPNHRWFLNVIQAAKAWDIQKGNPNIKVAVLDNAIDISHPDLQSKIVARIDLANNDDDPTPPKQDAEWTHGTHVSGLVGGATDNSIGIASIGFNISLMAVKISRDSTNGKSMSFGYQGIVWAADHGANVISMSWGGPGYYKTGQNVVNYAYNKGCVLVGAAGNDGDASALYPADYYHVISVASTNSDDTKSSFSQYGKDVDVCSPGGSDAKGYGIFSTVDYVASKYGYMQGTSMATPIVSGLVGLMLSEDSTLTPEKLEAILKATCDNIDAKNPSFTGMLGAGRINAYKALEAVKDSMALHSIIANFKASTVSIPEGSDVSFTDLSKGNITSWNWTFQGGTPSHSTLKNPSNIKYAKAGAFKVSLAISNGTKTNTETKTNFILVYPLVSGAWLPQATGFSAQSRGINYISIVNPNVVWANDYDGSGNKANPLEFTKTTDGGLTWKPGKYSGMPTDYVVSCITATDSTNAWIAMYSKTGTLSHGGVYATNDGGKTWTHQTTATYNDKASFPDIIYFWNDKVGMTMGDPVNNYFEIYTTTNGGTTWTQVPSGNIPIASPGETGYTDLYAVYGNTVWFGTSVGRVYKSEDKGLHWSVAST</sequence>
<feature type="domain" description="PKD" evidence="5">
    <location>
        <begin position="388"/>
        <end position="469"/>
    </location>
</feature>
<dbReference type="PRINTS" id="PR00723">
    <property type="entry name" value="SUBTILISIN"/>
</dbReference>
<evidence type="ECO:0000259" key="5">
    <source>
        <dbReference type="PROSITE" id="PS50093"/>
    </source>
</evidence>
<dbReference type="SUPFAM" id="SSF52743">
    <property type="entry name" value="Subtilisin-like"/>
    <property type="match status" value="1"/>
</dbReference>
<dbReference type="InterPro" id="IPR036852">
    <property type="entry name" value="Peptidase_S8/S53_dom_sf"/>
</dbReference>
<evidence type="ECO:0000256" key="4">
    <source>
        <dbReference type="ARBA" id="ARBA00022825"/>
    </source>
</evidence>
<dbReference type="PROSITE" id="PS00137">
    <property type="entry name" value="SUBTILASE_HIS"/>
    <property type="match status" value="1"/>
</dbReference>
<dbReference type="CDD" id="cd15482">
    <property type="entry name" value="Sialidase_non-viral"/>
    <property type="match status" value="1"/>
</dbReference>
<name>A0A3B0UGF8_9ZZZZ</name>
<dbReference type="InterPro" id="IPR015943">
    <property type="entry name" value="WD40/YVTN_repeat-like_dom_sf"/>
</dbReference>
<dbReference type="InterPro" id="IPR000601">
    <property type="entry name" value="PKD_dom"/>
</dbReference>
<dbReference type="AlphaFoldDB" id="A0A3B0UGF8"/>
<reference evidence="6" key="1">
    <citation type="submission" date="2018-06" db="EMBL/GenBank/DDBJ databases">
        <authorList>
            <person name="Zhirakovskaya E."/>
        </authorList>
    </citation>
    <scope>NUCLEOTIDE SEQUENCE</scope>
</reference>
<keyword evidence="4" id="KW-0720">Serine protease</keyword>
<dbReference type="Gene3D" id="2.130.10.10">
    <property type="entry name" value="YVTN repeat-like/Quinoprotein amine dehydrogenase"/>
    <property type="match status" value="1"/>
</dbReference>
<dbReference type="InterPro" id="IPR028203">
    <property type="entry name" value="PSII_CF48-like_dom"/>
</dbReference>
<evidence type="ECO:0000256" key="3">
    <source>
        <dbReference type="ARBA" id="ARBA00022801"/>
    </source>
</evidence>
<dbReference type="PANTHER" id="PTHR43806:SF11">
    <property type="entry name" value="CEREVISIN-RELATED"/>
    <property type="match status" value="1"/>
</dbReference>
<organism evidence="6">
    <name type="scientific">hydrothermal vent metagenome</name>
    <dbReference type="NCBI Taxonomy" id="652676"/>
    <lineage>
        <taxon>unclassified sequences</taxon>
        <taxon>metagenomes</taxon>
        <taxon>ecological metagenomes</taxon>
    </lineage>
</organism>
<dbReference type="GO" id="GO:0006508">
    <property type="term" value="P:proteolysis"/>
    <property type="evidence" value="ECO:0007669"/>
    <property type="project" value="UniProtKB-KW"/>
</dbReference>
<dbReference type="InterPro" id="IPR022409">
    <property type="entry name" value="PKD/Chitinase_dom"/>
</dbReference>
<dbReference type="PROSITE" id="PS00138">
    <property type="entry name" value="SUBTILASE_SER"/>
    <property type="match status" value="1"/>
</dbReference>
<dbReference type="InterPro" id="IPR023828">
    <property type="entry name" value="Peptidase_S8_Ser-AS"/>
</dbReference>
<dbReference type="SUPFAM" id="SSF49299">
    <property type="entry name" value="PKD domain"/>
    <property type="match status" value="1"/>
</dbReference>
<dbReference type="Pfam" id="PF00801">
    <property type="entry name" value="PKD"/>
    <property type="match status" value="1"/>
</dbReference>
<dbReference type="InterPro" id="IPR035986">
    <property type="entry name" value="PKD_dom_sf"/>
</dbReference>
<dbReference type="Pfam" id="PF00082">
    <property type="entry name" value="Peptidase_S8"/>
    <property type="match status" value="1"/>
</dbReference>
<dbReference type="Gene3D" id="3.40.50.200">
    <property type="entry name" value="Peptidase S8/S53 domain"/>
    <property type="match status" value="1"/>
</dbReference>
<evidence type="ECO:0000256" key="1">
    <source>
        <dbReference type="ARBA" id="ARBA00011073"/>
    </source>
</evidence>
<dbReference type="SUPFAM" id="SSF110296">
    <property type="entry name" value="Oligoxyloglucan reducing end-specific cellobiohydrolase"/>
    <property type="match status" value="1"/>
</dbReference>
<dbReference type="PANTHER" id="PTHR43806">
    <property type="entry name" value="PEPTIDASE S8"/>
    <property type="match status" value="1"/>
</dbReference>
<gene>
    <name evidence="6" type="ORF">MNBD_BACTEROID07-733</name>
</gene>
<dbReference type="PROSITE" id="PS51892">
    <property type="entry name" value="SUBTILASE"/>
    <property type="match status" value="1"/>
</dbReference>
<dbReference type="InterPro" id="IPR013783">
    <property type="entry name" value="Ig-like_fold"/>
</dbReference>
<dbReference type="Gene3D" id="2.60.40.10">
    <property type="entry name" value="Immunoglobulins"/>
    <property type="match status" value="1"/>
</dbReference>
<dbReference type="InterPro" id="IPR022398">
    <property type="entry name" value="Peptidase_S8_His-AS"/>
</dbReference>
<dbReference type="GO" id="GO:0004252">
    <property type="term" value="F:serine-type endopeptidase activity"/>
    <property type="evidence" value="ECO:0007669"/>
    <property type="project" value="InterPro"/>
</dbReference>
<dbReference type="PROSITE" id="PS50093">
    <property type="entry name" value="PKD"/>
    <property type="match status" value="1"/>
</dbReference>
<keyword evidence="3" id="KW-0378">Hydrolase</keyword>
<feature type="non-terminal residue" evidence="6">
    <location>
        <position position="1"/>
    </location>
</feature>
<feature type="non-terminal residue" evidence="6">
    <location>
        <position position="682"/>
    </location>
</feature>
<dbReference type="EMBL" id="UOET01000110">
    <property type="protein sequence ID" value="VAW27433.1"/>
    <property type="molecule type" value="Genomic_DNA"/>
</dbReference>
<proteinExistence type="inferred from homology"/>
<dbReference type="InterPro" id="IPR015500">
    <property type="entry name" value="Peptidase_S8_subtilisin-rel"/>
</dbReference>
<dbReference type="SMART" id="SM00089">
    <property type="entry name" value="PKD"/>
    <property type="match status" value="1"/>
</dbReference>
<protein>
    <recommendedName>
        <fullName evidence="5">PKD domain-containing protein</fullName>
    </recommendedName>
</protein>
<keyword evidence="2" id="KW-0645">Protease</keyword>